<dbReference type="InterPro" id="IPR036663">
    <property type="entry name" value="Fumarylacetoacetase_C_sf"/>
</dbReference>
<evidence type="ECO:0000313" key="1">
    <source>
        <dbReference type="EMBL" id="MBC8574968.1"/>
    </source>
</evidence>
<protein>
    <submittedName>
        <fullName evidence="1">DUF2848 family protein</fullName>
    </submittedName>
</protein>
<proteinExistence type="predicted"/>
<dbReference type="InterPro" id="IPR021269">
    <property type="entry name" value="DUF2848"/>
</dbReference>
<organism evidence="1 2">
    <name type="scientific">Yanshouia hominis</name>
    <dbReference type="NCBI Taxonomy" id="2763673"/>
    <lineage>
        <taxon>Bacteria</taxon>
        <taxon>Bacillati</taxon>
        <taxon>Bacillota</taxon>
        <taxon>Clostridia</taxon>
        <taxon>Eubacteriales</taxon>
        <taxon>Oscillospiraceae</taxon>
        <taxon>Yanshouia</taxon>
    </lineage>
</organism>
<dbReference type="RefSeq" id="WP_262398663.1">
    <property type="nucleotide sequence ID" value="NZ_JACRTB010000002.1"/>
</dbReference>
<dbReference type="Pfam" id="PF11010">
    <property type="entry name" value="DUF2848"/>
    <property type="match status" value="1"/>
</dbReference>
<dbReference type="SUPFAM" id="SSF56529">
    <property type="entry name" value="FAH"/>
    <property type="match status" value="1"/>
</dbReference>
<accession>A0ABR7NEY9</accession>
<evidence type="ECO:0000313" key="2">
    <source>
        <dbReference type="Proteomes" id="UP000658131"/>
    </source>
</evidence>
<name>A0ABR7NEY9_9FIRM</name>
<gene>
    <name evidence="1" type="ORF">H8717_00885</name>
</gene>
<comment type="caution">
    <text evidence="1">The sequence shown here is derived from an EMBL/GenBank/DDBJ whole genome shotgun (WGS) entry which is preliminary data.</text>
</comment>
<keyword evidence="2" id="KW-1185">Reference proteome</keyword>
<dbReference type="Proteomes" id="UP000658131">
    <property type="component" value="Unassembled WGS sequence"/>
</dbReference>
<dbReference type="EMBL" id="JACRTB010000002">
    <property type="protein sequence ID" value="MBC8574968.1"/>
    <property type="molecule type" value="Genomic_DNA"/>
</dbReference>
<reference evidence="1 2" key="1">
    <citation type="submission" date="2020-08" db="EMBL/GenBank/DDBJ databases">
        <title>Genome public.</title>
        <authorList>
            <person name="Liu C."/>
            <person name="Sun Q."/>
        </authorList>
    </citation>
    <scope>NUCLEOTIDE SEQUENCE [LARGE SCALE GENOMIC DNA]</scope>
    <source>
        <strain evidence="1 2">BX1</strain>
    </source>
</reference>
<sequence length="230" mass="25907">MSKISFRLHQGGSVKPLEMEYQHLFAIGYAGRNMEKTMEHIRELERDLGVPAPKKIPTIFECSNLLLTQEEDLQFVGNRTCGEVEYIILVCGDKIYIGVGSDHTDRELEGQNVLKAKQICPKPIGMDVWDYDDLKAHWDSIRVRSFQTVDGAEIPYQDGTLADILPPEKILSELRERVGDIGNSVIFSGTVPALAGFKFGTTFRCELVDDTLSRSIACFYRATAITEEER</sequence>